<accession>A0A160THH9</accession>
<protein>
    <submittedName>
        <fullName evidence="10">TRAP-type C4-dicarboxylate transport system, small permease component</fullName>
    </submittedName>
</protein>
<dbReference type="AlphaFoldDB" id="A0A160THH9"/>
<dbReference type="EMBL" id="CZQC01000067">
    <property type="protein sequence ID" value="CUS42539.1"/>
    <property type="molecule type" value="Genomic_DNA"/>
</dbReference>
<name>A0A160THH9_9ZZZZ</name>
<dbReference type="GO" id="GO:0015740">
    <property type="term" value="P:C4-dicarboxylate transport"/>
    <property type="evidence" value="ECO:0007669"/>
    <property type="project" value="TreeGrafter"/>
</dbReference>
<keyword evidence="7 8" id="KW-0472">Membrane</keyword>
<dbReference type="Pfam" id="PF04290">
    <property type="entry name" value="DctQ"/>
    <property type="match status" value="1"/>
</dbReference>
<evidence type="ECO:0000256" key="1">
    <source>
        <dbReference type="ARBA" id="ARBA00004429"/>
    </source>
</evidence>
<dbReference type="PANTHER" id="PTHR35011">
    <property type="entry name" value="2,3-DIKETO-L-GULONATE TRAP TRANSPORTER SMALL PERMEASE PROTEIN YIAM"/>
    <property type="match status" value="1"/>
</dbReference>
<keyword evidence="3" id="KW-1003">Cell membrane</keyword>
<gene>
    <name evidence="10" type="ORF">MGWOODY_Tha1862</name>
</gene>
<dbReference type="InterPro" id="IPR007387">
    <property type="entry name" value="TRAP_DctQ"/>
</dbReference>
<sequence length="160" mass="17533">MKKLVTWVHRAEDSLLVLLLLAMILLAGFDILARSLFGGGVSWIPPLLRVLVLWLGLLGALLATRTREHIAIDLINRLAGPKTKRLMTVVTLSFAAVICGIIAWHSYAFLAVSRDFGDIAFAQIPAWPLQAIIPFSFALMGLRFIAQSLDTAINGLEEQA</sequence>
<dbReference type="GO" id="GO:0005886">
    <property type="term" value="C:plasma membrane"/>
    <property type="evidence" value="ECO:0007669"/>
    <property type="project" value="UniProtKB-SubCell"/>
</dbReference>
<dbReference type="PANTHER" id="PTHR35011:SF2">
    <property type="entry name" value="2,3-DIKETO-L-GULONATE TRAP TRANSPORTER SMALL PERMEASE PROTEIN YIAM"/>
    <property type="match status" value="1"/>
</dbReference>
<keyword evidence="4" id="KW-0997">Cell inner membrane</keyword>
<organism evidence="10">
    <name type="scientific">hydrothermal vent metagenome</name>
    <dbReference type="NCBI Taxonomy" id="652676"/>
    <lineage>
        <taxon>unclassified sequences</taxon>
        <taxon>metagenomes</taxon>
        <taxon>ecological metagenomes</taxon>
    </lineage>
</organism>
<reference evidence="10" key="1">
    <citation type="submission" date="2015-10" db="EMBL/GenBank/DDBJ databases">
        <authorList>
            <person name="Gilbert D.G."/>
        </authorList>
    </citation>
    <scope>NUCLEOTIDE SEQUENCE</scope>
</reference>
<dbReference type="GO" id="GO:0022857">
    <property type="term" value="F:transmembrane transporter activity"/>
    <property type="evidence" value="ECO:0007669"/>
    <property type="project" value="TreeGrafter"/>
</dbReference>
<keyword evidence="5 8" id="KW-0812">Transmembrane</keyword>
<keyword evidence="2" id="KW-0813">Transport</keyword>
<evidence type="ECO:0000256" key="5">
    <source>
        <dbReference type="ARBA" id="ARBA00022692"/>
    </source>
</evidence>
<feature type="domain" description="Tripartite ATP-independent periplasmic transporters DctQ component" evidence="9">
    <location>
        <begin position="23"/>
        <end position="150"/>
    </location>
</feature>
<comment type="subcellular location">
    <subcellularLocation>
        <location evidence="1">Cell inner membrane</location>
        <topology evidence="1">Multi-pass membrane protein</topology>
    </subcellularLocation>
</comment>
<dbReference type="InterPro" id="IPR055348">
    <property type="entry name" value="DctQ"/>
</dbReference>
<feature type="transmembrane region" description="Helical" evidence="8">
    <location>
        <begin position="85"/>
        <end position="107"/>
    </location>
</feature>
<keyword evidence="6 8" id="KW-1133">Transmembrane helix</keyword>
<feature type="transmembrane region" description="Helical" evidence="8">
    <location>
        <begin position="43"/>
        <end position="64"/>
    </location>
</feature>
<evidence type="ECO:0000256" key="7">
    <source>
        <dbReference type="ARBA" id="ARBA00023136"/>
    </source>
</evidence>
<evidence type="ECO:0000256" key="6">
    <source>
        <dbReference type="ARBA" id="ARBA00022989"/>
    </source>
</evidence>
<evidence type="ECO:0000256" key="4">
    <source>
        <dbReference type="ARBA" id="ARBA00022519"/>
    </source>
</evidence>
<evidence type="ECO:0000256" key="8">
    <source>
        <dbReference type="SAM" id="Phobius"/>
    </source>
</evidence>
<proteinExistence type="predicted"/>
<evidence type="ECO:0000259" key="9">
    <source>
        <dbReference type="Pfam" id="PF04290"/>
    </source>
</evidence>
<evidence type="ECO:0000256" key="3">
    <source>
        <dbReference type="ARBA" id="ARBA00022475"/>
    </source>
</evidence>
<feature type="transmembrane region" description="Helical" evidence="8">
    <location>
        <begin position="127"/>
        <end position="146"/>
    </location>
</feature>
<evidence type="ECO:0000313" key="10">
    <source>
        <dbReference type="EMBL" id="CUS42539.1"/>
    </source>
</evidence>
<evidence type="ECO:0000256" key="2">
    <source>
        <dbReference type="ARBA" id="ARBA00022448"/>
    </source>
</evidence>